<dbReference type="Pfam" id="PF03704">
    <property type="entry name" value="BTAD"/>
    <property type="match status" value="1"/>
</dbReference>
<feature type="DNA-binding region" description="OmpR/PhoB-type" evidence="3">
    <location>
        <begin position="1"/>
        <end position="89"/>
    </location>
</feature>
<dbReference type="PANTHER" id="PTHR47691">
    <property type="entry name" value="REGULATOR-RELATED"/>
    <property type="match status" value="1"/>
</dbReference>
<evidence type="ECO:0000256" key="2">
    <source>
        <dbReference type="ARBA" id="ARBA00023125"/>
    </source>
</evidence>
<dbReference type="GO" id="GO:0000160">
    <property type="term" value="P:phosphorelay signal transduction system"/>
    <property type="evidence" value="ECO:0007669"/>
    <property type="project" value="InterPro"/>
</dbReference>
<name>A0A8J3JPH3_9ACTN</name>
<dbReference type="PANTHER" id="PTHR47691:SF3">
    <property type="entry name" value="HTH-TYPE TRANSCRIPTIONAL REGULATOR RV0890C-RELATED"/>
    <property type="match status" value="1"/>
</dbReference>
<evidence type="ECO:0000256" key="1">
    <source>
        <dbReference type="ARBA" id="ARBA00005820"/>
    </source>
</evidence>
<sequence>MEFRILGPLEVHSGGSGLNLGGPKPRLILASLLLAGRSVVTVDRLIANAWGEQPPPSAVNALQTYVSRLRAALGGDILARRPAGYLLDIAPGQVDAHRFEQALDRGRRLLAAGDGAAALEVLAAAQALWRGGVLSDLAEAPFAQGEILRLSELRLVAAETHAEALLAAGRTAEAVAAAQALVAEHPLRERARAHLMLALYRDGRTTEALDAYREARRLLNEEFGIDPGTQLTALEGAILRQDPALTPAHPAAAGPAHQPSPSAVQAPATTAVTGHAGQAGRVDLPADRFIGRQRETAWIHHALTEHRLLTLTGPGGSGKTRLARHACHDRGLPVHVAELAELTDATLLEATLAQAFGLAVLADLTTVAAALGDGPVLLLLDNCEHLTHELAPVVARLLADVPGLRIVATSRSPLGVAGERLLPVEPLGLAEAAELFGDRAAALSPHWQPSAEELATVRAICASVDGLPLAVELAAGQTVVLSPAQILAGLDRLEAGSLRRDLPDRHRTMRNTIDVSHRLLDDGQRDLFGRLSVFAGTFDLDAAAAVAGTGSGVILPALTGLITGSMLATVPDTSPRRYRMLQTLRQYAERGLSETDRVDLHRRHLRWISPLAAEADRGLRGPDAPHWLAVLRSAQADVRAALGHALSGADPHAGLRLAADASWFWYQRGHIAEGHRWLLGALDAAAGAAAEDRARALTGLACLRYLIGDFGGAGQAITTAVELATAGGSAATLARAHAYHTYYLALVGRGEDAAAAARDAVARSRDTGLDWLLAEALIIAGFVARLCGDSAAAASTLDESVEVGDRCGFAWAASSGLWNRAGLAVDLGDLDTAERAVRRAVRELDRHDDLTGWLTCLNLLAGILSMTGRGYDGAVLLGAVRALGGRVGYDPLRMDPLNGERTVAAVAASVTAADHAAALRQGAGLSRAEVSAFVTATDGAAPHRS</sequence>
<dbReference type="Gene3D" id="1.10.10.10">
    <property type="entry name" value="Winged helix-like DNA-binding domain superfamily/Winged helix DNA-binding domain"/>
    <property type="match status" value="1"/>
</dbReference>
<feature type="domain" description="OmpR/PhoB-type" evidence="4">
    <location>
        <begin position="1"/>
        <end position="89"/>
    </location>
</feature>
<dbReference type="Gene3D" id="3.40.50.300">
    <property type="entry name" value="P-loop containing nucleotide triphosphate hydrolases"/>
    <property type="match status" value="1"/>
</dbReference>
<dbReference type="CDD" id="cd15831">
    <property type="entry name" value="BTAD"/>
    <property type="match status" value="1"/>
</dbReference>
<dbReference type="SMART" id="SM01043">
    <property type="entry name" value="BTAD"/>
    <property type="match status" value="1"/>
</dbReference>
<dbReference type="InterPro" id="IPR011990">
    <property type="entry name" value="TPR-like_helical_dom_sf"/>
</dbReference>
<dbReference type="InterPro" id="IPR058852">
    <property type="entry name" value="HTH_77"/>
</dbReference>
<keyword evidence="6" id="KW-1185">Reference proteome</keyword>
<dbReference type="GO" id="GO:0006355">
    <property type="term" value="P:regulation of DNA-templated transcription"/>
    <property type="evidence" value="ECO:0007669"/>
    <property type="project" value="InterPro"/>
</dbReference>
<organism evidence="5 6">
    <name type="scientific">Catellatospora bangladeshensis</name>
    <dbReference type="NCBI Taxonomy" id="310355"/>
    <lineage>
        <taxon>Bacteria</taxon>
        <taxon>Bacillati</taxon>
        <taxon>Actinomycetota</taxon>
        <taxon>Actinomycetes</taxon>
        <taxon>Micromonosporales</taxon>
        <taxon>Micromonosporaceae</taxon>
        <taxon>Catellatospora</taxon>
    </lineage>
</organism>
<accession>A0A8J3JPH3</accession>
<evidence type="ECO:0000313" key="6">
    <source>
        <dbReference type="Proteomes" id="UP000601223"/>
    </source>
</evidence>
<dbReference type="SUPFAM" id="SSF52540">
    <property type="entry name" value="P-loop containing nucleoside triphosphate hydrolases"/>
    <property type="match status" value="1"/>
</dbReference>
<dbReference type="Gene3D" id="1.25.40.10">
    <property type="entry name" value="Tetratricopeptide repeat domain"/>
    <property type="match status" value="2"/>
</dbReference>
<keyword evidence="2 3" id="KW-0238">DNA-binding</keyword>
<dbReference type="InterPro" id="IPR036388">
    <property type="entry name" value="WH-like_DNA-bd_sf"/>
</dbReference>
<dbReference type="InterPro" id="IPR005158">
    <property type="entry name" value="BTAD"/>
</dbReference>
<dbReference type="InterPro" id="IPR027417">
    <property type="entry name" value="P-loop_NTPase"/>
</dbReference>
<evidence type="ECO:0000256" key="3">
    <source>
        <dbReference type="PROSITE-ProRule" id="PRU01091"/>
    </source>
</evidence>
<dbReference type="Pfam" id="PF25872">
    <property type="entry name" value="HTH_77"/>
    <property type="match status" value="1"/>
</dbReference>
<protein>
    <recommendedName>
        <fullName evidence="4">OmpR/PhoB-type domain-containing protein</fullName>
    </recommendedName>
</protein>
<dbReference type="GO" id="GO:0003677">
    <property type="term" value="F:DNA binding"/>
    <property type="evidence" value="ECO:0007669"/>
    <property type="project" value="UniProtKB-UniRule"/>
</dbReference>
<evidence type="ECO:0000259" key="4">
    <source>
        <dbReference type="PROSITE" id="PS51755"/>
    </source>
</evidence>
<dbReference type="PROSITE" id="PS51755">
    <property type="entry name" value="OMPR_PHOB"/>
    <property type="match status" value="1"/>
</dbReference>
<dbReference type="Pfam" id="PF00486">
    <property type="entry name" value="Trans_reg_C"/>
    <property type="match status" value="1"/>
</dbReference>
<dbReference type="Proteomes" id="UP000601223">
    <property type="component" value="Unassembled WGS sequence"/>
</dbReference>
<evidence type="ECO:0000313" key="5">
    <source>
        <dbReference type="EMBL" id="GIF81544.1"/>
    </source>
</evidence>
<dbReference type="InterPro" id="IPR016032">
    <property type="entry name" value="Sig_transdc_resp-reg_C-effctor"/>
</dbReference>
<reference evidence="5 6" key="1">
    <citation type="submission" date="2021-01" db="EMBL/GenBank/DDBJ databases">
        <title>Whole genome shotgun sequence of Catellatospora bangladeshensis NBRC 107357.</title>
        <authorList>
            <person name="Komaki H."/>
            <person name="Tamura T."/>
        </authorList>
    </citation>
    <scope>NUCLEOTIDE SEQUENCE [LARGE SCALE GENOMIC DNA]</scope>
    <source>
        <strain evidence="5 6">NBRC 107357</strain>
    </source>
</reference>
<dbReference type="SUPFAM" id="SSF48452">
    <property type="entry name" value="TPR-like"/>
    <property type="match status" value="2"/>
</dbReference>
<dbReference type="InterPro" id="IPR001867">
    <property type="entry name" value="OmpR/PhoB-type_DNA-bd"/>
</dbReference>
<proteinExistence type="inferred from homology"/>
<comment type="similarity">
    <text evidence="1">Belongs to the AfsR/DnrI/RedD regulatory family.</text>
</comment>
<gene>
    <name evidence="5" type="ORF">Cba03nite_28930</name>
</gene>
<dbReference type="SMART" id="SM00862">
    <property type="entry name" value="Trans_reg_C"/>
    <property type="match status" value="1"/>
</dbReference>
<dbReference type="AlphaFoldDB" id="A0A8J3JPH3"/>
<dbReference type="SUPFAM" id="SSF46894">
    <property type="entry name" value="C-terminal effector domain of the bipartite response regulators"/>
    <property type="match status" value="1"/>
</dbReference>
<comment type="caution">
    <text evidence="5">The sequence shown here is derived from an EMBL/GenBank/DDBJ whole genome shotgun (WGS) entry which is preliminary data.</text>
</comment>
<dbReference type="EMBL" id="BONF01000014">
    <property type="protein sequence ID" value="GIF81544.1"/>
    <property type="molecule type" value="Genomic_DNA"/>
</dbReference>